<dbReference type="OrthoDB" id="3290313at2"/>
<reference evidence="1 2" key="1">
    <citation type="submission" date="2016-10" db="EMBL/GenBank/DDBJ databases">
        <authorList>
            <person name="de Groot N.N."/>
        </authorList>
    </citation>
    <scope>NUCLEOTIDE SEQUENCE [LARGE SCALE GENOMIC DNA]</scope>
    <source>
        <strain evidence="1 2">DSM 43941</strain>
    </source>
</reference>
<evidence type="ECO:0000313" key="1">
    <source>
        <dbReference type="EMBL" id="SDT00845.1"/>
    </source>
</evidence>
<accession>A0A1H1WUV5</accession>
<keyword evidence="2" id="KW-1185">Reference proteome</keyword>
<dbReference type="RefSeq" id="WP_092544015.1">
    <property type="nucleotide sequence ID" value="NZ_BOMJ01000039.1"/>
</dbReference>
<name>A0A1H1WUV5_9ACTN</name>
<dbReference type="STRING" id="113562.SAMN04489716_2241"/>
<dbReference type="AlphaFoldDB" id="A0A1H1WUV5"/>
<evidence type="ECO:0000313" key="2">
    <source>
        <dbReference type="Proteomes" id="UP000198688"/>
    </source>
</evidence>
<dbReference type="EMBL" id="LT629758">
    <property type="protein sequence ID" value="SDT00845.1"/>
    <property type="molecule type" value="Genomic_DNA"/>
</dbReference>
<proteinExistence type="predicted"/>
<dbReference type="Proteomes" id="UP000198688">
    <property type="component" value="Chromosome I"/>
</dbReference>
<protein>
    <submittedName>
        <fullName evidence="1">Uncharacterized protein</fullName>
    </submittedName>
</protein>
<gene>
    <name evidence="1" type="ORF">SAMN04489716_2241</name>
</gene>
<sequence length="161" mass="16933">MTGDMPREEETGDMDLDAALRALIGRVDPMPPAVGRYAVAAFAFHDSGEDFADLEWDSLTDDGALTRGPDDTRMLVFGAAGSGGVQVHLGVTRVAGGFEVDGLVEPAGHTEAVLLHDGGTVRRPIDGEGRFDADLPLVRSVRLRLRGAVSPPIVTAWVAVG</sequence>
<organism evidence="1 2">
    <name type="scientific">Actinoplanes derwentensis</name>
    <dbReference type="NCBI Taxonomy" id="113562"/>
    <lineage>
        <taxon>Bacteria</taxon>
        <taxon>Bacillati</taxon>
        <taxon>Actinomycetota</taxon>
        <taxon>Actinomycetes</taxon>
        <taxon>Micromonosporales</taxon>
        <taxon>Micromonosporaceae</taxon>
        <taxon>Actinoplanes</taxon>
    </lineage>
</organism>